<dbReference type="InterPro" id="IPR011711">
    <property type="entry name" value="GntR_C"/>
</dbReference>
<dbReference type="PRINTS" id="PR00035">
    <property type="entry name" value="HTHGNTR"/>
</dbReference>
<dbReference type="PROSITE" id="PS50949">
    <property type="entry name" value="HTH_GNTR"/>
    <property type="match status" value="1"/>
</dbReference>
<keyword evidence="4" id="KW-0804">Transcription</keyword>
<dbReference type="InterPro" id="IPR000524">
    <property type="entry name" value="Tscrpt_reg_HTH_GntR"/>
</dbReference>
<dbReference type="PANTHER" id="PTHR43537:SF34">
    <property type="entry name" value="PYRUVATE DEHYDROGENASE COMPLEX REPRESSOR"/>
    <property type="match status" value="1"/>
</dbReference>
<dbReference type="SMART" id="SM00895">
    <property type="entry name" value="FCD"/>
    <property type="match status" value="1"/>
</dbReference>
<dbReference type="GO" id="GO:0003677">
    <property type="term" value="F:DNA binding"/>
    <property type="evidence" value="ECO:0007669"/>
    <property type="project" value="UniProtKB-KW"/>
</dbReference>
<dbReference type="Gene3D" id="1.20.120.530">
    <property type="entry name" value="GntR ligand-binding domain-like"/>
    <property type="match status" value="1"/>
</dbReference>
<organism evidence="8 9">
    <name type="scientific">Marinobacterium lacunae</name>
    <dbReference type="NCBI Taxonomy" id="1232683"/>
    <lineage>
        <taxon>Bacteria</taxon>
        <taxon>Pseudomonadati</taxon>
        <taxon>Pseudomonadota</taxon>
        <taxon>Gammaproteobacteria</taxon>
        <taxon>Oceanospirillales</taxon>
        <taxon>Oceanospirillaceae</taxon>
        <taxon>Marinobacterium</taxon>
    </lineage>
</organism>
<dbReference type="SUPFAM" id="SSF48008">
    <property type="entry name" value="GntR ligand-binding domain-like"/>
    <property type="match status" value="1"/>
</dbReference>
<dbReference type="Pfam" id="PF00392">
    <property type="entry name" value="GntR"/>
    <property type="match status" value="1"/>
</dbReference>
<accession>A0A081FXB4</accession>
<dbReference type="InterPro" id="IPR036388">
    <property type="entry name" value="WH-like_DNA-bd_sf"/>
</dbReference>
<gene>
    <name evidence="8" type="ORF">ADIMK_2693</name>
</gene>
<evidence type="ECO:0000313" key="9">
    <source>
        <dbReference type="Proteomes" id="UP000028252"/>
    </source>
</evidence>
<protein>
    <recommendedName>
        <fullName evidence="6">Pyruvate dehydrogenase complex repressor</fullName>
    </recommendedName>
</protein>
<keyword evidence="2" id="KW-0805">Transcription regulation</keyword>
<dbReference type="CDD" id="cd07377">
    <property type="entry name" value="WHTH_GntR"/>
    <property type="match status" value="1"/>
</dbReference>
<dbReference type="Pfam" id="PF07729">
    <property type="entry name" value="FCD"/>
    <property type="match status" value="1"/>
</dbReference>
<comment type="caution">
    <text evidence="8">The sequence shown here is derived from an EMBL/GenBank/DDBJ whole genome shotgun (WGS) entry which is preliminary data.</text>
</comment>
<evidence type="ECO:0000259" key="7">
    <source>
        <dbReference type="PROSITE" id="PS50949"/>
    </source>
</evidence>
<dbReference type="SUPFAM" id="SSF46785">
    <property type="entry name" value="Winged helix' DNA-binding domain"/>
    <property type="match status" value="1"/>
</dbReference>
<dbReference type="Proteomes" id="UP000028252">
    <property type="component" value="Unassembled WGS sequence"/>
</dbReference>
<dbReference type="eggNOG" id="COG2186">
    <property type="taxonomic scope" value="Bacteria"/>
</dbReference>
<evidence type="ECO:0000256" key="5">
    <source>
        <dbReference type="ARBA" id="ARBA00037357"/>
    </source>
</evidence>
<evidence type="ECO:0000256" key="6">
    <source>
        <dbReference type="ARBA" id="ARBA00039592"/>
    </source>
</evidence>
<evidence type="ECO:0000313" key="8">
    <source>
        <dbReference type="EMBL" id="KEA63169.1"/>
    </source>
</evidence>
<keyword evidence="1" id="KW-0678">Repressor</keyword>
<dbReference type="EMBL" id="JMQN01000040">
    <property type="protein sequence ID" value="KEA63169.1"/>
    <property type="molecule type" value="Genomic_DNA"/>
</dbReference>
<dbReference type="InterPro" id="IPR008920">
    <property type="entry name" value="TF_FadR/GntR_C"/>
</dbReference>
<proteinExistence type="predicted"/>
<evidence type="ECO:0000256" key="1">
    <source>
        <dbReference type="ARBA" id="ARBA00022491"/>
    </source>
</evidence>
<dbReference type="AlphaFoldDB" id="A0A081FXB4"/>
<evidence type="ECO:0000256" key="4">
    <source>
        <dbReference type="ARBA" id="ARBA00023163"/>
    </source>
</evidence>
<dbReference type="SMART" id="SM00345">
    <property type="entry name" value="HTH_GNTR"/>
    <property type="match status" value="1"/>
</dbReference>
<evidence type="ECO:0000256" key="2">
    <source>
        <dbReference type="ARBA" id="ARBA00023015"/>
    </source>
</evidence>
<dbReference type="PANTHER" id="PTHR43537">
    <property type="entry name" value="TRANSCRIPTIONAL REGULATOR, GNTR FAMILY"/>
    <property type="match status" value="1"/>
</dbReference>
<dbReference type="InterPro" id="IPR036390">
    <property type="entry name" value="WH_DNA-bd_sf"/>
</dbReference>
<keyword evidence="3" id="KW-0238">DNA-binding</keyword>
<dbReference type="PATRIC" id="fig|1232683.4.peg.2646"/>
<evidence type="ECO:0000256" key="3">
    <source>
        <dbReference type="ARBA" id="ARBA00023125"/>
    </source>
</evidence>
<name>A0A081FXB4_9GAMM</name>
<dbReference type="Gene3D" id="1.10.10.10">
    <property type="entry name" value="Winged helix-like DNA-binding domain superfamily/Winged helix DNA-binding domain"/>
    <property type="match status" value="1"/>
</dbReference>
<dbReference type="STRING" id="1232683.ADIMK_2693"/>
<comment type="function">
    <text evidence="5">Transcriptional repressor for the pyruvate dehydrogenase complex genes aceEF and lpd.</text>
</comment>
<keyword evidence="9" id="KW-1185">Reference proteome</keyword>
<dbReference type="RefSeq" id="WP_231517056.1">
    <property type="nucleotide sequence ID" value="NZ_JMQN01000040.1"/>
</dbReference>
<feature type="domain" description="HTH gntR-type" evidence="7">
    <location>
        <begin position="13"/>
        <end position="81"/>
    </location>
</feature>
<sequence>MAENRLSDKPASPGQSDRLYEELVTQLASGELIPGGRLPSERRLAEDFGMSRQMVRDALSRLNAAGFIESSQGRASRITNLMAPHLQLPLEGLGDDLDFQLQVLEVRAFLEGECAGYAAQRASDQELKALAAEYALMHARGQSETTLAKARADLRFHTLIAQSSHNLLLISFSQLFYERYFNAIYGVLSRTLKKFGRYPEGIRGQHAEIHNAIQARDARRAREIAREHILYTRAILAGE</sequence>
<dbReference type="GO" id="GO:0003700">
    <property type="term" value="F:DNA-binding transcription factor activity"/>
    <property type="evidence" value="ECO:0007669"/>
    <property type="project" value="InterPro"/>
</dbReference>
<reference evidence="8 9" key="1">
    <citation type="submission" date="2014-04" db="EMBL/GenBank/DDBJ databases">
        <title>Marinobacterium kochiensis sp. nov., isolated from sediment sample collected from Kochi backwaters in Kerala, India.</title>
        <authorList>
            <person name="Singh A."/>
            <person name="Pinnaka A.K."/>
        </authorList>
    </citation>
    <scope>NUCLEOTIDE SEQUENCE [LARGE SCALE GENOMIC DNA]</scope>
    <source>
        <strain evidence="8 9">AK27</strain>
    </source>
</reference>